<keyword evidence="6 11" id="KW-0418">Kinase</keyword>
<dbReference type="InterPro" id="IPR011712">
    <property type="entry name" value="Sig_transdc_His_kin_sub3_dim/P"/>
</dbReference>
<keyword evidence="5" id="KW-0547">Nucleotide-binding</keyword>
<dbReference type="GO" id="GO:0046983">
    <property type="term" value="F:protein dimerization activity"/>
    <property type="evidence" value="ECO:0007669"/>
    <property type="project" value="InterPro"/>
</dbReference>
<dbReference type="Proteomes" id="UP001139199">
    <property type="component" value="Unassembled WGS sequence"/>
</dbReference>
<organism evidence="11 12">
    <name type="scientific">Neotamlana laminarinivorans</name>
    <dbReference type="NCBI Taxonomy" id="2883124"/>
    <lineage>
        <taxon>Bacteria</taxon>
        <taxon>Pseudomonadati</taxon>
        <taxon>Bacteroidota</taxon>
        <taxon>Flavobacteriia</taxon>
        <taxon>Flavobacteriales</taxon>
        <taxon>Flavobacteriaceae</taxon>
        <taxon>Neotamlana</taxon>
    </lineage>
</organism>
<evidence type="ECO:0000256" key="7">
    <source>
        <dbReference type="ARBA" id="ARBA00022840"/>
    </source>
</evidence>
<comment type="caution">
    <text evidence="11">The sequence shown here is derived from an EMBL/GenBank/DDBJ whole genome shotgun (WGS) entry which is preliminary data.</text>
</comment>
<reference evidence="11" key="1">
    <citation type="submission" date="2021-10" db="EMBL/GenBank/DDBJ databases">
        <title>Tamlana sargassums sp. nov., and Tamlana laminarinivorans sp. nov., two new bacteria isolated from the brown alga.</title>
        <authorList>
            <person name="Li J."/>
        </authorList>
    </citation>
    <scope>NUCLEOTIDE SEQUENCE</scope>
    <source>
        <strain evidence="11">PT2-4</strain>
    </source>
</reference>
<keyword evidence="12" id="KW-1185">Reference proteome</keyword>
<evidence type="ECO:0000313" key="11">
    <source>
        <dbReference type="EMBL" id="MCB4800071.1"/>
    </source>
</evidence>
<keyword evidence="3" id="KW-0597">Phosphoprotein</keyword>
<evidence type="ECO:0000256" key="9">
    <source>
        <dbReference type="SAM" id="Phobius"/>
    </source>
</evidence>
<feature type="domain" description="Histidine kinase" evidence="10">
    <location>
        <begin position="199"/>
        <end position="285"/>
    </location>
</feature>
<dbReference type="PROSITE" id="PS50109">
    <property type="entry name" value="HIS_KIN"/>
    <property type="match status" value="1"/>
</dbReference>
<comment type="catalytic activity">
    <reaction evidence="1">
        <text>ATP + protein L-histidine = ADP + protein N-phospho-L-histidine.</text>
        <dbReference type="EC" id="2.7.13.3"/>
    </reaction>
</comment>
<sequence length="285" mass="32780">MSRQILKFANSFMFYFNFIFVQNTDRIATTAAERYLLVYMIAVLVIITSLVILFFIVFQKRKNKLLLEKIKQKQAFEQEIVLAQTETQEQTLKNIGWELHDNVGQLLSFASMQLSILKMQVQDDVKEKFKDTTEALSQSLHEVRQLSRTLNNEVVLNIGFEKSISNELKRLQKMKFASAELKIIGDKIEFSNKKHEIIIFRILQEFLSNSVKYSEAENLSVTLNYTPEDLIITAEDDGIGFDVNTVKKGAGLLNMNSRANLVNASFELISQPNEGVKMVIKYPFD</sequence>
<keyword evidence="7" id="KW-0067">ATP-binding</keyword>
<dbReference type="CDD" id="cd16917">
    <property type="entry name" value="HATPase_UhpB-NarQ-NarX-like"/>
    <property type="match status" value="1"/>
</dbReference>
<keyword evidence="9" id="KW-0472">Membrane</keyword>
<dbReference type="PANTHER" id="PTHR24421:SF10">
    <property type="entry name" value="NITRATE_NITRITE SENSOR PROTEIN NARQ"/>
    <property type="match status" value="1"/>
</dbReference>
<evidence type="ECO:0000256" key="4">
    <source>
        <dbReference type="ARBA" id="ARBA00022679"/>
    </source>
</evidence>
<dbReference type="GO" id="GO:0000155">
    <property type="term" value="F:phosphorelay sensor kinase activity"/>
    <property type="evidence" value="ECO:0007669"/>
    <property type="project" value="InterPro"/>
</dbReference>
<dbReference type="EMBL" id="JAJAPW010000008">
    <property type="protein sequence ID" value="MCB4800071.1"/>
    <property type="molecule type" value="Genomic_DNA"/>
</dbReference>
<dbReference type="EC" id="2.7.13.3" evidence="2"/>
<evidence type="ECO:0000256" key="5">
    <source>
        <dbReference type="ARBA" id="ARBA00022741"/>
    </source>
</evidence>
<dbReference type="InterPro" id="IPR050482">
    <property type="entry name" value="Sensor_HK_TwoCompSys"/>
</dbReference>
<accession>A0A9X1I299</accession>
<evidence type="ECO:0000256" key="3">
    <source>
        <dbReference type="ARBA" id="ARBA00022553"/>
    </source>
</evidence>
<gene>
    <name evidence="11" type="ORF">LG649_14550</name>
</gene>
<dbReference type="SUPFAM" id="SSF55874">
    <property type="entry name" value="ATPase domain of HSP90 chaperone/DNA topoisomerase II/histidine kinase"/>
    <property type="match status" value="1"/>
</dbReference>
<dbReference type="Gene3D" id="1.20.5.1930">
    <property type="match status" value="1"/>
</dbReference>
<dbReference type="Pfam" id="PF07730">
    <property type="entry name" value="HisKA_3"/>
    <property type="match status" value="1"/>
</dbReference>
<keyword evidence="9" id="KW-1133">Transmembrane helix</keyword>
<keyword evidence="4" id="KW-0808">Transferase</keyword>
<evidence type="ECO:0000259" key="10">
    <source>
        <dbReference type="PROSITE" id="PS50109"/>
    </source>
</evidence>
<evidence type="ECO:0000313" key="12">
    <source>
        <dbReference type="Proteomes" id="UP001139199"/>
    </source>
</evidence>
<dbReference type="GO" id="GO:0005524">
    <property type="term" value="F:ATP binding"/>
    <property type="evidence" value="ECO:0007669"/>
    <property type="project" value="UniProtKB-KW"/>
</dbReference>
<evidence type="ECO:0000256" key="6">
    <source>
        <dbReference type="ARBA" id="ARBA00022777"/>
    </source>
</evidence>
<dbReference type="InterPro" id="IPR003594">
    <property type="entry name" value="HATPase_dom"/>
</dbReference>
<dbReference type="InterPro" id="IPR036890">
    <property type="entry name" value="HATPase_C_sf"/>
</dbReference>
<proteinExistence type="predicted"/>
<keyword evidence="8" id="KW-0902">Two-component regulatory system</keyword>
<dbReference type="InterPro" id="IPR005467">
    <property type="entry name" value="His_kinase_dom"/>
</dbReference>
<dbReference type="Pfam" id="PF02518">
    <property type="entry name" value="HATPase_c"/>
    <property type="match status" value="1"/>
</dbReference>
<name>A0A9X1I299_9FLAO</name>
<evidence type="ECO:0000256" key="8">
    <source>
        <dbReference type="ARBA" id="ARBA00023012"/>
    </source>
</evidence>
<dbReference type="Gene3D" id="3.30.565.10">
    <property type="entry name" value="Histidine kinase-like ATPase, C-terminal domain"/>
    <property type="match status" value="1"/>
</dbReference>
<evidence type="ECO:0000256" key="2">
    <source>
        <dbReference type="ARBA" id="ARBA00012438"/>
    </source>
</evidence>
<dbReference type="AlphaFoldDB" id="A0A9X1I299"/>
<dbReference type="PANTHER" id="PTHR24421">
    <property type="entry name" value="NITRATE/NITRITE SENSOR PROTEIN NARX-RELATED"/>
    <property type="match status" value="1"/>
</dbReference>
<keyword evidence="9" id="KW-0812">Transmembrane</keyword>
<dbReference type="GO" id="GO:0016020">
    <property type="term" value="C:membrane"/>
    <property type="evidence" value="ECO:0007669"/>
    <property type="project" value="InterPro"/>
</dbReference>
<feature type="transmembrane region" description="Helical" evidence="9">
    <location>
        <begin position="36"/>
        <end position="58"/>
    </location>
</feature>
<evidence type="ECO:0000256" key="1">
    <source>
        <dbReference type="ARBA" id="ARBA00000085"/>
    </source>
</evidence>
<protein>
    <recommendedName>
        <fullName evidence="2">histidine kinase</fullName>
        <ecNumber evidence="2">2.7.13.3</ecNumber>
    </recommendedName>
</protein>